<evidence type="ECO:0000313" key="1">
    <source>
        <dbReference type="EnsemblMetazoa" id="PPA35833.1"/>
    </source>
</evidence>
<protein>
    <submittedName>
        <fullName evidence="1">Uncharacterized protein</fullName>
    </submittedName>
</protein>
<evidence type="ECO:0000313" key="2">
    <source>
        <dbReference type="Proteomes" id="UP000005239"/>
    </source>
</evidence>
<proteinExistence type="predicted"/>
<dbReference type="AlphaFoldDB" id="A0A2A6BP51"/>
<reference evidence="2" key="1">
    <citation type="journal article" date="2008" name="Nat. Genet.">
        <title>The Pristionchus pacificus genome provides a unique perspective on nematode lifestyle and parasitism.</title>
        <authorList>
            <person name="Dieterich C."/>
            <person name="Clifton S.W."/>
            <person name="Schuster L.N."/>
            <person name="Chinwalla A."/>
            <person name="Delehaunty K."/>
            <person name="Dinkelacker I."/>
            <person name="Fulton L."/>
            <person name="Fulton R."/>
            <person name="Godfrey J."/>
            <person name="Minx P."/>
            <person name="Mitreva M."/>
            <person name="Roeseler W."/>
            <person name="Tian H."/>
            <person name="Witte H."/>
            <person name="Yang S.P."/>
            <person name="Wilson R.K."/>
            <person name="Sommer R.J."/>
        </authorList>
    </citation>
    <scope>NUCLEOTIDE SEQUENCE [LARGE SCALE GENOMIC DNA]</scope>
    <source>
        <strain evidence="2">PS312</strain>
    </source>
</reference>
<accession>A0A2A6BP51</accession>
<dbReference type="EnsemblMetazoa" id="PPA35833.1">
    <property type="protein sequence ID" value="PPA35833.1"/>
    <property type="gene ID" value="WBGene00274202"/>
</dbReference>
<sequence>MKVDRMRNSRVDFSVRNKGRCSRKQSPNWQEREVSVKCCLLEYCAGNHRKCIGCSGDPFRRLKRAITCNELYKILLNSRA</sequence>
<gene>
    <name evidence="1" type="primary">WBGene00274202</name>
</gene>
<name>A0A2A6BP51_PRIPA</name>
<organism evidence="1 2">
    <name type="scientific">Pristionchus pacificus</name>
    <name type="common">Parasitic nematode worm</name>
    <dbReference type="NCBI Taxonomy" id="54126"/>
    <lineage>
        <taxon>Eukaryota</taxon>
        <taxon>Metazoa</taxon>
        <taxon>Ecdysozoa</taxon>
        <taxon>Nematoda</taxon>
        <taxon>Chromadorea</taxon>
        <taxon>Rhabditida</taxon>
        <taxon>Rhabditina</taxon>
        <taxon>Diplogasteromorpha</taxon>
        <taxon>Diplogasteroidea</taxon>
        <taxon>Neodiplogasteridae</taxon>
        <taxon>Pristionchus</taxon>
    </lineage>
</organism>
<keyword evidence="2" id="KW-1185">Reference proteome</keyword>
<reference evidence="1" key="2">
    <citation type="submission" date="2022-06" db="UniProtKB">
        <authorList>
            <consortium name="EnsemblMetazoa"/>
        </authorList>
    </citation>
    <scope>IDENTIFICATION</scope>
    <source>
        <strain evidence="1">PS312</strain>
    </source>
</reference>
<accession>A0A8R1UMK5</accession>
<dbReference type="Proteomes" id="UP000005239">
    <property type="component" value="Unassembled WGS sequence"/>
</dbReference>